<sequence length="110" mass="12204">MEFNINGKVVETDSEGYLTDLNQWSEELATAIADKEGLQLDESHWEVINFLRTSFHDTGTVPNMRQLTKAFTKAFGPEKGSSKYLYGLFPYGPAKQACRIGGLPKPTGCV</sequence>
<accession>A0A369BX90</accession>
<dbReference type="NCBIfam" id="TIGR03342">
    <property type="entry name" value="dsrC_tusE_dsvC"/>
    <property type="match status" value="1"/>
</dbReference>
<dbReference type="OrthoDB" id="9786347at2"/>
<dbReference type="Proteomes" id="UP000252707">
    <property type="component" value="Unassembled WGS sequence"/>
</dbReference>
<comment type="similarity">
    <text evidence="3">Belongs to the dsrC/tusE family.</text>
</comment>
<dbReference type="GO" id="GO:0097163">
    <property type="term" value="F:sulfur carrier activity"/>
    <property type="evidence" value="ECO:0007669"/>
    <property type="project" value="TreeGrafter"/>
</dbReference>
<dbReference type="GO" id="GO:0005737">
    <property type="term" value="C:cytoplasm"/>
    <property type="evidence" value="ECO:0007669"/>
    <property type="project" value="UniProtKB-SubCell"/>
</dbReference>
<comment type="caution">
    <text evidence="5">The sequence shown here is derived from an EMBL/GenBank/DDBJ whole genome shotgun (WGS) entry which is preliminary data.</text>
</comment>
<dbReference type="Gene3D" id="3.30.1420.10">
    <property type="match status" value="1"/>
</dbReference>
<protein>
    <recommendedName>
        <fullName evidence="3">Sulfurtransferase</fullName>
        <ecNumber evidence="3">2.8.1.-</ecNumber>
    </recommendedName>
</protein>
<dbReference type="InterPro" id="IPR007453">
    <property type="entry name" value="DsrC/TusE"/>
</dbReference>
<keyword evidence="6" id="KW-1185">Reference proteome</keyword>
<dbReference type="Gene3D" id="1.10.10.370">
    <property type="entry name" value="DsrC-like protein, C-terminal domain"/>
    <property type="match status" value="1"/>
</dbReference>
<dbReference type="PIRSF" id="PIRSF006223">
    <property type="entry name" value="DsrC_TusE"/>
    <property type="match status" value="1"/>
</dbReference>
<dbReference type="GO" id="GO:0002143">
    <property type="term" value="P:tRNA wobble position uridine thiolation"/>
    <property type="evidence" value="ECO:0007669"/>
    <property type="project" value="TreeGrafter"/>
</dbReference>
<reference evidence="5 6" key="1">
    <citation type="submission" date="2018-07" db="EMBL/GenBank/DDBJ databases">
        <title>Genomic Encyclopedia of Type Strains, Phase IV (KMG-IV): sequencing the most valuable type-strain genomes for metagenomic binning, comparative biology and taxonomic classification.</title>
        <authorList>
            <person name="Goeker M."/>
        </authorList>
    </citation>
    <scope>NUCLEOTIDE SEQUENCE [LARGE SCALE GENOMIC DNA]</scope>
    <source>
        <strain evidence="5 6">DSM 26407</strain>
    </source>
</reference>
<evidence type="ECO:0000256" key="2">
    <source>
        <dbReference type="ARBA" id="ARBA00022490"/>
    </source>
</evidence>
<dbReference type="PANTHER" id="PTHR37010:SF1">
    <property type="entry name" value="SULFURTRANSFERASE TUSE"/>
    <property type="match status" value="1"/>
</dbReference>
<organism evidence="5 6">
    <name type="scientific">Thioalbus denitrificans</name>
    <dbReference type="NCBI Taxonomy" id="547122"/>
    <lineage>
        <taxon>Bacteria</taxon>
        <taxon>Pseudomonadati</taxon>
        <taxon>Pseudomonadota</taxon>
        <taxon>Gammaproteobacteria</taxon>
        <taxon>Chromatiales</taxon>
        <taxon>Ectothiorhodospiraceae</taxon>
        <taxon>Thioalbus</taxon>
    </lineage>
</organism>
<evidence type="ECO:0000256" key="1">
    <source>
        <dbReference type="ARBA" id="ARBA00004496"/>
    </source>
</evidence>
<dbReference type="InterPro" id="IPR043163">
    <property type="entry name" value="DsrC-like_N"/>
</dbReference>
<evidence type="ECO:0000313" key="5">
    <source>
        <dbReference type="EMBL" id="RCX26312.1"/>
    </source>
</evidence>
<evidence type="ECO:0000313" key="6">
    <source>
        <dbReference type="Proteomes" id="UP000252707"/>
    </source>
</evidence>
<proteinExistence type="inferred from homology"/>
<dbReference type="SUPFAM" id="SSF69721">
    <property type="entry name" value="DsrC, the gamma subunit of dissimilatory sulfite reductase"/>
    <property type="match status" value="1"/>
</dbReference>
<dbReference type="EMBL" id="QPJY01000010">
    <property type="protein sequence ID" value="RCX26312.1"/>
    <property type="molecule type" value="Genomic_DNA"/>
</dbReference>
<dbReference type="InterPro" id="IPR025526">
    <property type="entry name" value="DsrC-like_dom_sf"/>
</dbReference>
<dbReference type="AlphaFoldDB" id="A0A369BX90"/>
<dbReference type="Pfam" id="PF04358">
    <property type="entry name" value="DsrC"/>
    <property type="match status" value="1"/>
</dbReference>
<dbReference type="InterPro" id="IPR042072">
    <property type="entry name" value="DsrC-like_C"/>
</dbReference>
<gene>
    <name evidence="5" type="ORF">DFQ59_11022</name>
</gene>
<comment type="subcellular location">
    <subcellularLocation>
        <location evidence="1">Cytoplasm</location>
    </subcellularLocation>
</comment>
<feature type="active site" description="Cysteine persulfide intermediate" evidence="4">
    <location>
        <position position="109"/>
    </location>
</feature>
<comment type="function">
    <text evidence="3">Part of a sulfur-relay system.</text>
</comment>
<dbReference type="EC" id="2.8.1.-" evidence="3"/>
<keyword evidence="3" id="KW-0808">Transferase</keyword>
<name>A0A369BX90_9GAMM</name>
<dbReference type="PANTHER" id="PTHR37010">
    <property type="entry name" value="SULFURTRANSFERASE TUSE"/>
    <property type="match status" value="1"/>
</dbReference>
<evidence type="ECO:0000256" key="4">
    <source>
        <dbReference type="PIRSR" id="PIRSR006223-50"/>
    </source>
</evidence>
<dbReference type="RefSeq" id="WP_114280735.1">
    <property type="nucleotide sequence ID" value="NZ_QPJY01000010.1"/>
</dbReference>
<dbReference type="GO" id="GO:0016740">
    <property type="term" value="F:transferase activity"/>
    <property type="evidence" value="ECO:0007669"/>
    <property type="project" value="UniProtKB-KW"/>
</dbReference>
<keyword evidence="2" id="KW-0963">Cytoplasm</keyword>
<evidence type="ECO:0000256" key="3">
    <source>
        <dbReference type="PIRNR" id="PIRNR006223"/>
    </source>
</evidence>